<dbReference type="Pfam" id="PF08584">
    <property type="entry name" value="Ribonuc_P_40"/>
    <property type="match status" value="1"/>
</dbReference>
<gene>
    <name evidence="2" type="ORF">LshimejAT787_1002580</name>
</gene>
<keyword evidence="3" id="KW-1185">Reference proteome</keyword>
<evidence type="ECO:0000256" key="1">
    <source>
        <dbReference type="SAM" id="MobiDB-lite"/>
    </source>
</evidence>
<proteinExistence type="predicted"/>
<dbReference type="GO" id="GO:0001682">
    <property type="term" value="P:tRNA 5'-leader removal"/>
    <property type="evidence" value="ECO:0007669"/>
    <property type="project" value="InterPro"/>
</dbReference>
<reference evidence="2" key="1">
    <citation type="submission" date="2022-07" db="EMBL/GenBank/DDBJ databases">
        <title>The genome of Lyophyllum shimeji provides insight into the initial evolution of ectomycorrhizal fungal genome.</title>
        <authorList>
            <person name="Kobayashi Y."/>
            <person name="Shibata T."/>
            <person name="Hirakawa H."/>
            <person name="Shigenobu S."/>
            <person name="Nishiyama T."/>
            <person name="Yamada A."/>
            <person name="Hasebe M."/>
            <person name="Kawaguchi M."/>
        </authorList>
    </citation>
    <scope>NUCLEOTIDE SEQUENCE</scope>
    <source>
        <strain evidence="2">AT787</strain>
    </source>
</reference>
<dbReference type="PANTHER" id="PTHR15396">
    <property type="entry name" value="RIBONUCLEASE P PROTEIN SUBUNIT P40"/>
    <property type="match status" value="1"/>
</dbReference>
<dbReference type="Proteomes" id="UP001063166">
    <property type="component" value="Unassembled WGS sequence"/>
</dbReference>
<name>A0A9P3PU67_LYOSH</name>
<dbReference type="PANTHER" id="PTHR15396:SF1">
    <property type="entry name" value="RIBONUCLEASE P PROTEIN SUBUNIT P40"/>
    <property type="match status" value="1"/>
</dbReference>
<evidence type="ECO:0000313" key="3">
    <source>
        <dbReference type="Proteomes" id="UP001063166"/>
    </source>
</evidence>
<evidence type="ECO:0000313" key="2">
    <source>
        <dbReference type="EMBL" id="GLB41658.1"/>
    </source>
</evidence>
<feature type="region of interest" description="Disordered" evidence="1">
    <location>
        <begin position="211"/>
        <end position="243"/>
    </location>
</feature>
<feature type="compositionally biased region" description="Low complexity" evidence="1">
    <location>
        <begin position="219"/>
        <end position="234"/>
    </location>
</feature>
<comment type="caution">
    <text evidence="2">The sequence shown here is derived from an EMBL/GenBank/DDBJ whole genome shotgun (WGS) entry which is preliminary data.</text>
</comment>
<dbReference type="OrthoDB" id="63112at2759"/>
<accession>A0A9P3PU67</accession>
<dbReference type="EMBL" id="BRPK01000010">
    <property type="protein sequence ID" value="GLB41658.1"/>
    <property type="molecule type" value="Genomic_DNA"/>
</dbReference>
<dbReference type="InterPro" id="IPR013893">
    <property type="entry name" value="RNase_P_Rpp40"/>
</dbReference>
<dbReference type="AlphaFoldDB" id="A0A9P3PU67"/>
<dbReference type="GO" id="GO:0030681">
    <property type="term" value="C:multimeric ribonuclease P complex"/>
    <property type="evidence" value="ECO:0007669"/>
    <property type="project" value="TreeGrafter"/>
</dbReference>
<dbReference type="GO" id="GO:0000447">
    <property type="term" value="P:endonucleolytic cleavage in ITS1 to separate SSU-rRNA from 5.8S rRNA and LSU-rRNA from tricistronic rRNA transcript (SSU-rRNA, 5.8S rRNA, LSU-rRNA)"/>
    <property type="evidence" value="ECO:0007669"/>
    <property type="project" value="TreeGrafter"/>
</dbReference>
<protein>
    <submittedName>
        <fullName evidence="2">Ribonuclease P 40kDa (Rpp40) subunit</fullName>
    </submittedName>
</protein>
<organism evidence="2 3">
    <name type="scientific">Lyophyllum shimeji</name>
    <name type="common">Hon-shimeji</name>
    <name type="synonym">Tricholoma shimeji</name>
    <dbReference type="NCBI Taxonomy" id="47721"/>
    <lineage>
        <taxon>Eukaryota</taxon>
        <taxon>Fungi</taxon>
        <taxon>Dikarya</taxon>
        <taxon>Basidiomycota</taxon>
        <taxon>Agaricomycotina</taxon>
        <taxon>Agaricomycetes</taxon>
        <taxon>Agaricomycetidae</taxon>
        <taxon>Agaricales</taxon>
        <taxon>Tricholomatineae</taxon>
        <taxon>Lyophyllaceae</taxon>
        <taxon>Lyophyllum</taxon>
    </lineage>
</organism>
<dbReference type="GO" id="GO:0000171">
    <property type="term" value="F:ribonuclease MRP activity"/>
    <property type="evidence" value="ECO:0007669"/>
    <property type="project" value="TreeGrafter"/>
</dbReference>
<dbReference type="GO" id="GO:0004526">
    <property type="term" value="F:ribonuclease P activity"/>
    <property type="evidence" value="ECO:0007669"/>
    <property type="project" value="TreeGrafter"/>
</dbReference>
<sequence length="404" mass="44632">MNITPPEVRRVKITTDVQSTSAAKLQNLGASHPFTRQIDVIFPSSDVLESTLWQLKTRYSAGRVRLADVVDSAGAFSNFFLEPERCFTMLSTDAHGDDVWCIDPRGLLTLQVSKETYERLGLVGKRLPFKSHSEYHVIRLPLQKNAESVANRARRNESLKAWDARREQEGLGPWNMLYCSANSSLPEPAFAVTEVREVHCQMTKFDDVHIPVPSLRQHPSAPQSRTSASPAARAAGDEEDEVEDWNTEMAALFEWVGMACLGSQRLKANDRVDPYVAVYECPSPSYIGNVTHLRWTGFLGPDFVQLVVDTALAAVRRIPPNTTEAEKRPFVAITAHACSASPVSYIPPSLSSAGAARSGDGPTRFARAEGEDTWCLFAMPGSADSEALDWAMVESVGQYDTRWG</sequence>
<dbReference type="GO" id="GO:0000172">
    <property type="term" value="C:ribonuclease MRP complex"/>
    <property type="evidence" value="ECO:0007669"/>
    <property type="project" value="TreeGrafter"/>
</dbReference>